<evidence type="ECO:0000313" key="1">
    <source>
        <dbReference type="EMBL" id="JAS64827.1"/>
    </source>
</evidence>
<dbReference type="AlphaFoldDB" id="A0A1B6GQX1"/>
<protein>
    <submittedName>
        <fullName evidence="1">Uncharacterized protein</fullName>
    </submittedName>
</protein>
<feature type="non-terminal residue" evidence="1">
    <location>
        <position position="103"/>
    </location>
</feature>
<reference evidence="1" key="1">
    <citation type="submission" date="2015-11" db="EMBL/GenBank/DDBJ databases">
        <title>De novo transcriptome assembly of four potential Pierce s Disease insect vectors from Arizona vineyards.</title>
        <authorList>
            <person name="Tassone E.E."/>
        </authorList>
    </citation>
    <scope>NUCLEOTIDE SEQUENCE</scope>
</reference>
<feature type="non-terminal residue" evidence="1">
    <location>
        <position position="1"/>
    </location>
</feature>
<gene>
    <name evidence="1" type="ORF">g.49473</name>
</gene>
<dbReference type="EMBL" id="GECZ01004942">
    <property type="protein sequence ID" value="JAS64827.1"/>
    <property type="molecule type" value="Transcribed_RNA"/>
</dbReference>
<proteinExistence type="predicted"/>
<organism evidence="1">
    <name type="scientific">Cuerna arida</name>
    <dbReference type="NCBI Taxonomy" id="1464854"/>
    <lineage>
        <taxon>Eukaryota</taxon>
        <taxon>Metazoa</taxon>
        <taxon>Ecdysozoa</taxon>
        <taxon>Arthropoda</taxon>
        <taxon>Hexapoda</taxon>
        <taxon>Insecta</taxon>
        <taxon>Pterygota</taxon>
        <taxon>Neoptera</taxon>
        <taxon>Paraneoptera</taxon>
        <taxon>Hemiptera</taxon>
        <taxon>Auchenorrhyncha</taxon>
        <taxon>Membracoidea</taxon>
        <taxon>Cicadellidae</taxon>
        <taxon>Cicadellinae</taxon>
        <taxon>Proconiini</taxon>
        <taxon>Cuerna</taxon>
    </lineage>
</organism>
<accession>A0A1B6GQX1</accession>
<name>A0A1B6GQX1_9HEMI</name>
<sequence>VTDFIVTMPNVNAGSSEVGILGLLSCQEFGFIKRVNDVNVSKEVERPMSKEKDKFINENLEVFQGIGKFNIKCHFDVNPDIKVTVKPPRRIPLALRDRVKSAL</sequence>